<reference evidence="2 3" key="1">
    <citation type="submission" date="2019-10" db="EMBL/GenBank/DDBJ databases">
        <title>Description of Paenibacillus terrestris sp. nov.</title>
        <authorList>
            <person name="Carlier A."/>
            <person name="Qi S."/>
        </authorList>
    </citation>
    <scope>NUCLEOTIDE SEQUENCE [LARGE SCALE GENOMIC DNA]</scope>
    <source>
        <strain evidence="2 3">LMG 31458</strain>
    </source>
</reference>
<name>A0ABX1XV27_9BACL</name>
<dbReference type="PROSITE" id="PS51725">
    <property type="entry name" value="ABM"/>
    <property type="match status" value="1"/>
</dbReference>
<dbReference type="Pfam" id="PF03992">
    <property type="entry name" value="ABM"/>
    <property type="match status" value="1"/>
</dbReference>
<keyword evidence="2" id="KW-0503">Monooxygenase</keyword>
<protein>
    <submittedName>
        <fullName evidence="2">Antibiotic biosynthesis monooxygenase</fullName>
    </submittedName>
</protein>
<dbReference type="InterPro" id="IPR050744">
    <property type="entry name" value="AI-2_Isomerase_LsrG"/>
</dbReference>
<gene>
    <name evidence="2" type="ORF">GC098_13205</name>
</gene>
<evidence type="ECO:0000259" key="1">
    <source>
        <dbReference type="PROSITE" id="PS51725"/>
    </source>
</evidence>
<keyword evidence="2" id="KW-0560">Oxidoreductase</keyword>
<dbReference type="Gene3D" id="3.30.70.100">
    <property type="match status" value="1"/>
</dbReference>
<dbReference type="PANTHER" id="PTHR33336">
    <property type="entry name" value="QUINOL MONOOXYGENASE YGIN-RELATED"/>
    <property type="match status" value="1"/>
</dbReference>
<feature type="domain" description="ABM" evidence="1">
    <location>
        <begin position="2"/>
        <end position="90"/>
    </location>
</feature>
<dbReference type="PANTHER" id="PTHR33336:SF3">
    <property type="entry name" value="ABM DOMAIN-CONTAINING PROTEIN"/>
    <property type="match status" value="1"/>
</dbReference>
<keyword evidence="3" id="KW-1185">Reference proteome</keyword>
<dbReference type="SUPFAM" id="SSF54909">
    <property type="entry name" value="Dimeric alpha+beta barrel"/>
    <property type="match status" value="1"/>
</dbReference>
<sequence>MIIIHAEFNVDPAKHEAFLNEIQPLIAASRAENGNISYDLLKDTEVEKKFTMVEVWQDQAAIASHNASDHFTSFVGKAGNFLNAPLQVKAYHGQPL</sequence>
<accession>A0ABX1XV27</accession>
<comment type="caution">
    <text evidence="2">The sequence shown here is derived from an EMBL/GenBank/DDBJ whole genome shotgun (WGS) entry which is preliminary data.</text>
</comment>
<organism evidence="2 3">
    <name type="scientific">Paenibacillus phytorum</name>
    <dbReference type="NCBI Taxonomy" id="2654977"/>
    <lineage>
        <taxon>Bacteria</taxon>
        <taxon>Bacillati</taxon>
        <taxon>Bacillota</taxon>
        <taxon>Bacilli</taxon>
        <taxon>Bacillales</taxon>
        <taxon>Paenibacillaceae</taxon>
        <taxon>Paenibacillus</taxon>
    </lineage>
</organism>
<dbReference type="Proteomes" id="UP000616779">
    <property type="component" value="Unassembled WGS sequence"/>
</dbReference>
<dbReference type="RefSeq" id="WP_171643669.1">
    <property type="nucleotide sequence ID" value="NZ_WHOA01000092.1"/>
</dbReference>
<dbReference type="InterPro" id="IPR011008">
    <property type="entry name" value="Dimeric_a/b-barrel"/>
</dbReference>
<proteinExistence type="predicted"/>
<dbReference type="EMBL" id="WHOA01000092">
    <property type="protein sequence ID" value="NOU72371.1"/>
    <property type="molecule type" value="Genomic_DNA"/>
</dbReference>
<dbReference type="GO" id="GO:0004497">
    <property type="term" value="F:monooxygenase activity"/>
    <property type="evidence" value="ECO:0007669"/>
    <property type="project" value="UniProtKB-KW"/>
</dbReference>
<evidence type="ECO:0000313" key="3">
    <source>
        <dbReference type="Proteomes" id="UP000616779"/>
    </source>
</evidence>
<evidence type="ECO:0000313" key="2">
    <source>
        <dbReference type="EMBL" id="NOU72371.1"/>
    </source>
</evidence>
<dbReference type="InterPro" id="IPR007138">
    <property type="entry name" value="ABM_dom"/>
</dbReference>